<evidence type="ECO:0000256" key="1">
    <source>
        <dbReference type="ARBA" id="ARBA00003416"/>
    </source>
</evidence>
<comment type="similarity">
    <text evidence="2">Belongs to the RmuC family.</text>
</comment>
<keyword evidence="3 5" id="KW-0175">Coiled coil</keyword>
<reference evidence="7 8" key="1">
    <citation type="submission" date="2016-10" db="EMBL/GenBank/DDBJ databases">
        <authorList>
            <person name="Varghese N."/>
            <person name="Submissions S."/>
        </authorList>
    </citation>
    <scope>NUCLEOTIDE SEQUENCE [LARGE SCALE GENOMIC DNA]</scope>
    <source>
        <strain evidence="7 8">DSM 9169</strain>
    </source>
</reference>
<gene>
    <name evidence="7" type="ORF">SAMN04489714_0511</name>
</gene>
<keyword evidence="6" id="KW-0472">Membrane</keyword>
<dbReference type="Pfam" id="PF02646">
    <property type="entry name" value="RmuC"/>
    <property type="match status" value="1"/>
</dbReference>
<organism evidence="7 8">
    <name type="scientific">Schaalia radingae</name>
    <dbReference type="NCBI Taxonomy" id="131110"/>
    <lineage>
        <taxon>Bacteria</taxon>
        <taxon>Bacillati</taxon>
        <taxon>Actinomycetota</taxon>
        <taxon>Actinomycetes</taxon>
        <taxon>Actinomycetales</taxon>
        <taxon>Actinomycetaceae</taxon>
        <taxon>Schaalia</taxon>
    </lineage>
</organism>
<dbReference type="InterPro" id="IPR003798">
    <property type="entry name" value="DNA_recombination_RmuC"/>
</dbReference>
<evidence type="ECO:0000256" key="3">
    <source>
        <dbReference type="ARBA" id="ARBA00023054"/>
    </source>
</evidence>
<sequence length="453" mass="51560">MRDLWAPDAHGGSYSEAMNIWMVVVPLLALVVGIVSGWFAGVNLGAGRALDSLRMRVSQAEHERDMRGEQTRAVHDQLRQRLEEAHEQLAHERERSERMRVEYEDRLADQAQRSLGQQKERARIMEALAPVSDMLTKMTHSMSAMERFRAEEYGVIRAQLEASTTIGEQLRVTTSQLHDVMGSTSVRGQWGEIQLRRLVDMCGLMEHVDFDEQDTQRCERNSGEESGRQRPDMVVHLPQGRTLVIDSKVPFDAYMKACDIPDSAGEREAEQKKKLLAQHVRAVRSHVDTLSKKEYWKRYEQSPDLVIAFIPLESLLSSALREDPQLLEYAFSRGVALASPSALWACLKAVAYTWREESAVAQVREFYALASELYSRLCTLADHAELVRKTIDDLTERWNRFVGSLETRVLVSARKMSQLDESHVVAHIEPVEKKARSLRISDQLSGEKGEQMS</sequence>
<dbReference type="EMBL" id="LT629792">
    <property type="protein sequence ID" value="SDT88160.1"/>
    <property type="molecule type" value="Genomic_DNA"/>
</dbReference>
<keyword evidence="4" id="KW-0233">DNA recombination</keyword>
<keyword evidence="6" id="KW-0812">Transmembrane</keyword>
<keyword evidence="8" id="KW-1185">Reference proteome</keyword>
<dbReference type="PANTHER" id="PTHR30563">
    <property type="entry name" value="DNA RECOMBINATION PROTEIN RMUC"/>
    <property type="match status" value="1"/>
</dbReference>
<protein>
    <submittedName>
        <fullName evidence="7">DNA recombination protein RmuC</fullName>
    </submittedName>
</protein>
<accession>A0ABY0V5V3</accession>
<dbReference type="Proteomes" id="UP000198976">
    <property type="component" value="Chromosome I"/>
</dbReference>
<evidence type="ECO:0000313" key="8">
    <source>
        <dbReference type="Proteomes" id="UP000198976"/>
    </source>
</evidence>
<name>A0ABY0V5V3_9ACTO</name>
<proteinExistence type="inferred from homology"/>
<keyword evidence="6" id="KW-1133">Transmembrane helix</keyword>
<feature type="transmembrane region" description="Helical" evidence="6">
    <location>
        <begin position="20"/>
        <end position="46"/>
    </location>
</feature>
<evidence type="ECO:0000313" key="7">
    <source>
        <dbReference type="EMBL" id="SDT88160.1"/>
    </source>
</evidence>
<dbReference type="PANTHER" id="PTHR30563:SF0">
    <property type="entry name" value="DNA RECOMBINATION PROTEIN RMUC"/>
    <property type="match status" value="1"/>
</dbReference>
<evidence type="ECO:0000256" key="2">
    <source>
        <dbReference type="ARBA" id="ARBA00009840"/>
    </source>
</evidence>
<comment type="function">
    <text evidence="1">Involved in DNA recombination.</text>
</comment>
<feature type="coiled-coil region" evidence="5">
    <location>
        <begin position="68"/>
        <end position="113"/>
    </location>
</feature>
<evidence type="ECO:0000256" key="6">
    <source>
        <dbReference type="SAM" id="Phobius"/>
    </source>
</evidence>
<evidence type="ECO:0000256" key="4">
    <source>
        <dbReference type="ARBA" id="ARBA00023172"/>
    </source>
</evidence>
<evidence type="ECO:0000256" key="5">
    <source>
        <dbReference type="SAM" id="Coils"/>
    </source>
</evidence>